<gene>
    <name evidence="1" type="ORF">S12H4_32269</name>
</gene>
<feature type="non-terminal residue" evidence="1">
    <location>
        <position position="160"/>
    </location>
</feature>
<proteinExistence type="predicted"/>
<dbReference type="EMBL" id="BARW01018907">
    <property type="protein sequence ID" value="GAI89427.1"/>
    <property type="molecule type" value="Genomic_DNA"/>
</dbReference>
<organism evidence="1">
    <name type="scientific">marine sediment metagenome</name>
    <dbReference type="NCBI Taxonomy" id="412755"/>
    <lineage>
        <taxon>unclassified sequences</taxon>
        <taxon>metagenomes</taxon>
        <taxon>ecological metagenomes</taxon>
    </lineage>
</organism>
<sequence length="160" mass="17342">MSGDSAVTGHTINAFAEVAIRVPGQAYYEADLEVQFTSVNIASDEAYLCIKTGSTGDEDLGVDVWTGAGWETLVSDVGANVWTNVSVSSYLNSTMTFRFLGGTESSDSNQDTWQIDVVLLNQSYSYQLDLEVQWTGVDSSQNNEYLCIYGGSMASEDILV</sequence>
<accession>X1S8P5</accession>
<dbReference type="AlphaFoldDB" id="X1S8P5"/>
<name>X1S8P5_9ZZZZ</name>
<reference evidence="1" key="1">
    <citation type="journal article" date="2014" name="Front. Microbiol.">
        <title>High frequency of phylogenetically diverse reductive dehalogenase-homologous genes in deep subseafloor sedimentary metagenomes.</title>
        <authorList>
            <person name="Kawai M."/>
            <person name="Futagami T."/>
            <person name="Toyoda A."/>
            <person name="Takaki Y."/>
            <person name="Nishi S."/>
            <person name="Hori S."/>
            <person name="Arai W."/>
            <person name="Tsubouchi T."/>
            <person name="Morono Y."/>
            <person name="Uchiyama I."/>
            <person name="Ito T."/>
            <person name="Fujiyama A."/>
            <person name="Inagaki F."/>
            <person name="Takami H."/>
        </authorList>
    </citation>
    <scope>NUCLEOTIDE SEQUENCE</scope>
    <source>
        <strain evidence="1">Expedition CK06-06</strain>
    </source>
</reference>
<evidence type="ECO:0008006" key="2">
    <source>
        <dbReference type="Google" id="ProtNLM"/>
    </source>
</evidence>
<comment type="caution">
    <text evidence="1">The sequence shown here is derived from an EMBL/GenBank/DDBJ whole genome shotgun (WGS) entry which is preliminary data.</text>
</comment>
<protein>
    <recommendedName>
        <fullName evidence="2">CBM-cenC domain-containing protein</fullName>
    </recommendedName>
</protein>
<evidence type="ECO:0000313" key="1">
    <source>
        <dbReference type="EMBL" id="GAI89427.1"/>
    </source>
</evidence>